<dbReference type="InterPro" id="IPR029063">
    <property type="entry name" value="SAM-dependent_MTases_sf"/>
</dbReference>
<name>A0A6J4HCR6_9PROT</name>
<dbReference type="EMBL" id="CADCTG010000057">
    <property type="protein sequence ID" value="CAA9219759.1"/>
    <property type="molecule type" value="Genomic_DNA"/>
</dbReference>
<dbReference type="InterPro" id="IPR041698">
    <property type="entry name" value="Methyltransf_25"/>
</dbReference>
<evidence type="ECO:0000259" key="1">
    <source>
        <dbReference type="Pfam" id="PF13649"/>
    </source>
</evidence>
<dbReference type="AlphaFoldDB" id="A0A6J4HCR6"/>
<protein>
    <recommendedName>
        <fullName evidence="1">Methyltransferase domain-containing protein</fullName>
    </recommendedName>
</protein>
<dbReference type="Gene3D" id="3.40.50.150">
    <property type="entry name" value="Vaccinia Virus protein VP39"/>
    <property type="match status" value="1"/>
</dbReference>
<proteinExistence type="predicted"/>
<accession>A0A6J4HCR6</accession>
<dbReference type="Pfam" id="PF13649">
    <property type="entry name" value="Methyltransf_25"/>
    <property type="match status" value="1"/>
</dbReference>
<sequence length="225" mass="24817">MAEADSAGTGGAALADAVEAVGCWWIEAPYFASAERHMDEQWRGLILPFLRLDDSGIDCAVVVDLAAGRGRTAAKLLPLAGRLHLVDLHPNNLEACRRRFGADPRVCCHVTNGWSLPLGDAEATFLFCFDAMVHFDSDVVRAYLREGRRVLRPGGHAFLHHSNTVAHPGGDFRSEGHWRNFMSRDLLAHYALKEGLEVVRQQPVDWAGDGGFIDCFSLLRRPSAR</sequence>
<dbReference type="CDD" id="cd02440">
    <property type="entry name" value="AdoMet_MTases"/>
    <property type="match status" value="1"/>
</dbReference>
<feature type="domain" description="Methyltransferase" evidence="1">
    <location>
        <begin position="62"/>
        <end position="155"/>
    </location>
</feature>
<reference evidence="2" key="1">
    <citation type="submission" date="2020-02" db="EMBL/GenBank/DDBJ databases">
        <authorList>
            <person name="Meier V. D."/>
        </authorList>
    </citation>
    <scope>NUCLEOTIDE SEQUENCE</scope>
    <source>
        <strain evidence="2">AVDCRST_MAG08</strain>
    </source>
</reference>
<dbReference type="SUPFAM" id="SSF53335">
    <property type="entry name" value="S-adenosyl-L-methionine-dependent methyltransferases"/>
    <property type="match status" value="1"/>
</dbReference>
<organism evidence="2">
    <name type="scientific">uncultured Acetobacteraceae bacterium</name>
    <dbReference type="NCBI Taxonomy" id="169975"/>
    <lineage>
        <taxon>Bacteria</taxon>
        <taxon>Pseudomonadati</taxon>
        <taxon>Pseudomonadota</taxon>
        <taxon>Alphaproteobacteria</taxon>
        <taxon>Acetobacterales</taxon>
        <taxon>Acetobacteraceae</taxon>
        <taxon>environmental samples</taxon>
    </lineage>
</organism>
<evidence type="ECO:0000313" key="2">
    <source>
        <dbReference type="EMBL" id="CAA9219759.1"/>
    </source>
</evidence>
<gene>
    <name evidence="2" type="ORF">AVDCRST_MAG08-565</name>
</gene>